<proteinExistence type="predicted"/>
<keyword evidence="2" id="KW-1185">Reference proteome</keyword>
<accession>A0ABZ2GG86</accession>
<sequence length="69" mass="7354">MTTFSDPKVGSDYTERTARIVLGLRDLHRMAGVLLAEHAPADARILVLGTGAQGSIAAIKERLPVLSPQ</sequence>
<evidence type="ECO:0000313" key="1">
    <source>
        <dbReference type="EMBL" id="WWO39993.1"/>
    </source>
</evidence>
<evidence type="ECO:0000313" key="2">
    <source>
        <dbReference type="Proteomes" id="UP001379444"/>
    </source>
</evidence>
<gene>
    <name evidence="1" type="ORF">QNA12_08570</name>
</gene>
<reference evidence="1 2" key="1">
    <citation type="journal article" date="2024" name="Front. Plant Sci.">
        <title>Comprehensive phenomic and genomic studies of the species, Pectobacterium cacticida and proposal for reclassification as Alcorniella cacticida comb. nov.</title>
        <authorList>
            <person name="Jonca J."/>
            <person name="Pirhonen M."/>
            <person name="Waleron M.M."/>
            <person name="Gawor J."/>
            <person name="Mrozik A."/>
            <person name="Smoktunowicz M."/>
            <person name="Waleron K."/>
            <person name="Waleron M."/>
        </authorList>
    </citation>
    <scope>NUCLEOTIDE SEQUENCE [LARGE SCALE GENOMIC DNA]</scope>
    <source>
        <strain evidence="1 2">DPMP6</strain>
    </source>
</reference>
<dbReference type="RefSeq" id="WP_264496027.1">
    <property type="nucleotide sequence ID" value="NZ_CP109947.1"/>
</dbReference>
<dbReference type="Proteomes" id="UP001379444">
    <property type="component" value="Chromosome"/>
</dbReference>
<organism evidence="1 2">
    <name type="scientific">Pectobacterium cacticida</name>
    <dbReference type="NCBI Taxonomy" id="69221"/>
    <lineage>
        <taxon>Bacteria</taxon>
        <taxon>Pseudomonadati</taxon>
        <taxon>Pseudomonadota</taxon>
        <taxon>Gammaproteobacteria</taxon>
        <taxon>Enterobacterales</taxon>
        <taxon>Pectobacteriaceae</taxon>
        <taxon>Pectobacterium</taxon>
    </lineage>
</organism>
<protein>
    <submittedName>
        <fullName evidence="1">Uncharacterized protein</fullName>
    </submittedName>
</protein>
<dbReference type="EMBL" id="CP125967">
    <property type="protein sequence ID" value="WWO39993.1"/>
    <property type="molecule type" value="Genomic_DNA"/>
</dbReference>
<name>A0ABZ2GG86_9GAMM</name>